<evidence type="ECO:0000256" key="1">
    <source>
        <dbReference type="SAM" id="SignalP"/>
    </source>
</evidence>
<accession>A0A543PCC9</accession>
<proteinExistence type="predicted"/>
<keyword evidence="3" id="KW-1185">Reference proteome</keyword>
<dbReference type="PROSITE" id="PS51257">
    <property type="entry name" value="PROKAR_LIPOPROTEIN"/>
    <property type="match status" value="1"/>
</dbReference>
<dbReference type="AlphaFoldDB" id="A0A543PCC9"/>
<sequence length="290" mass="29588">MRAARPATALALVLALTACAERGGTASPGDPAAPSSVAAPEEGLVLQVEHTGGFVTPMMLAARLPIVSVYADGRVITEGPVPAIYPGPALPNLQVAEIEPGQVTDVVDRALAAGVDETGDLGSPPIADVPSTRFTLVTASDTYVREVYALGASSDLPGPAGPPDTGITPEQAAAREELSDFLASVTDLGRATEAYEPEAVAAVVSPWVDPGDDLPQPELPWPGPDLPGEPVGGLGDVSCVTATGDRAQTLLAAARDANATTPWVTDDGRRWSVTFRPLLPGESGCADLTD</sequence>
<gene>
    <name evidence="2" type="ORF">FHU33_1110</name>
</gene>
<reference evidence="2 3" key="1">
    <citation type="submission" date="2019-06" db="EMBL/GenBank/DDBJ databases">
        <title>Sequencing the genomes of 1000 actinobacteria strains.</title>
        <authorList>
            <person name="Klenk H.-P."/>
        </authorList>
    </citation>
    <scope>NUCLEOTIDE SEQUENCE [LARGE SCALE GENOMIC DNA]</scope>
    <source>
        <strain evidence="2 3">DSM 46837</strain>
    </source>
</reference>
<feature type="signal peptide" evidence="1">
    <location>
        <begin position="1"/>
        <end position="20"/>
    </location>
</feature>
<name>A0A543PCC9_9ACTN</name>
<protein>
    <submittedName>
        <fullName evidence="2">Uncharacterized protein</fullName>
    </submittedName>
</protein>
<comment type="caution">
    <text evidence="2">The sequence shown here is derived from an EMBL/GenBank/DDBJ whole genome shotgun (WGS) entry which is preliminary data.</text>
</comment>
<evidence type="ECO:0000313" key="3">
    <source>
        <dbReference type="Proteomes" id="UP000319865"/>
    </source>
</evidence>
<evidence type="ECO:0000313" key="2">
    <source>
        <dbReference type="EMBL" id="TQN41732.1"/>
    </source>
</evidence>
<dbReference type="EMBL" id="VFQE01000001">
    <property type="protein sequence ID" value="TQN41732.1"/>
    <property type="molecule type" value="Genomic_DNA"/>
</dbReference>
<feature type="chain" id="PRO_5022140730" evidence="1">
    <location>
        <begin position="21"/>
        <end position="290"/>
    </location>
</feature>
<keyword evidence="1" id="KW-0732">Signal</keyword>
<dbReference type="Proteomes" id="UP000319865">
    <property type="component" value="Unassembled WGS sequence"/>
</dbReference>
<organism evidence="2 3">
    <name type="scientific">Blastococcus colisei</name>
    <dbReference type="NCBI Taxonomy" id="1564162"/>
    <lineage>
        <taxon>Bacteria</taxon>
        <taxon>Bacillati</taxon>
        <taxon>Actinomycetota</taxon>
        <taxon>Actinomycetes</taxon>
        <taxon>Geodermatophilales</taxon>
        <taxon>Geodermatophilaceae</taxon>
        <taxon>Blastococcus</taxon>
    </lineage>
</organism>